<name>A0AAE1B8L9_9GAST</name>
<reference evidence="1" key="1">
    <citation type="journal article" date="2023" name="G3 (Bethesda)">
        <title>A reference genome for the long-term kleptoplast-retaining sea slug Elysia crispata morphotype clarki.</title>
        <authorList>
            <person name="Eastman K.E."/>
            <person name="Pendleton A.L."/>
            <person name="Shaikh M.A."/>
            <person name="Suttiyut T."/>
            <person name="Ogas R."/>
            <person name="Tomko P."/>
            <person name="Gavelis G."/>
            <person name="Widhalm J.R."/>
            <person name="Wisecaver J.H."/>
        </authorList>
    </citation>
    <scope>NUCLEOTIDE SEQUENCE</scope>
    <source>
        <strain evidence="1">ECLA1</strain>
    </source>
</reference>
<protein>
    <submittedName>
        <fullName evidence="1">Uncharacterized protein</fullName>
    </submittedName>
</protein>
<organism evidence="1 2">
    <name type="scientific">Elysia crispata</name>
    <name type="common">lettuce slug</name>
    <dbReference type="NCBI Taxonomy" id="231223"/>
    <lineage>
        <taxon>Eukaryota</taxon>
        <taxon>Metazoa</taxon>
        <taxon>Spiralia</taxon>
        <taxon>Lophotrochozoa</taxon>
        <taxon>Mollusca</taxon>
        <taxon>Gastropoda</taxon>
        <taxon>Heterobranchia</taxon>
        <taxon>Euthyneura</taxon>
        <taxon>Panpulmonata</taxon>
        <taxon>Sacoglossa</taxon>
        <taxon>Placobranchoidea</taxon>
        <taxon>Plakobranchidae</taxon>
        <taxon>Elysia</taxon>
    </lineage>
</organism>
<dbReference type="EMBL" id="JAWDGP010000342">
    <property type="protein sequence ID" value="KAK3801265.1"/>
    <property type="molecule type" value="Genomic_DNA"/>
</dbReference>
<comment type="caution">
    <text evidence="1">The sequence shown here is derived from an EMBL/GenBank/DDBJ whole genome shotgun (WGS) entry which is preliminary data.</text>
</comment>
<proteinExistence type="predicted"/>
<dbReference type="AlphaFoldDB" id="A0AAE1B8L9"/>
<dbReference type="Proteomes" id="UP001283361">
    <property type="component" value="Unassembled WGS sequence"/>
</dbReference>
<keyword evidence="2" id="KW-1185">Reference proteome</keyword>
<evidence type="ECO:0000313" key="2">
    <source>
        <dbReference type="Proteomes" id="UP001283361"/>
    </source>
</evidence>
<evidence type="ECO:0000313" key="1">
    <source>
        <dbReference type="EMBL" id="KAK3801265.1"/>
    </source>
</evidence>
<sequence length="95" mass="10669">MFILDLDFGFKNNGEPRITSSLENDVSVCSVRQSARTPTRRSTVQDKSSSSGFVTRLLTLMSLFLFKSLTWNLWFQSAVPLIFSSYRGSPSGVPR</sequence>
<gene>
    <name evidence="1" type="ORF">RRG08_067068</name>
</gene>
<accession>A0AAE1B8L9</accession>